<evidence type="ECO:0000313" key="2">
    <source>
        <dbReference type="Proteomes" id="UP000024635"/>
    </source>
</evidence>
<dbReference type="Proteomes" id="UP000024635">
    <property type="component" value="Unassembled WGS sequence"/>
</dbReference>
<gene>
    <name evidence="1" type="primary">Acey_s0106.g3757</name>
    <name evidence="1" type="ORF">Y032_0106g3757</name>
</gene>
<reference evidence="2" key="1">
    <citation type="journal article" date="2015" name="Nat. Genet.">
        <title>The genome and transcriptome of the zoonotic hookworm Ancylostoma ceylanicum identify infection-specific gene families.</title>
        <authorList>
            <person name="Schwarz E.M."/>
            <person name="Hu Y."/>
            <person name="Antoshechkin I."/>
            <person name="Miller M.M."/>
            <person name="Sternberg P.W."/>
            <person name="Aroian R.V."/>
        </authorList>
    </citation>
    <scope>NUCLEOTIDE SEQUENCE</scope>
    <source>
        <strain evidence="2">HY135</strain>
    </source>
</reference>
<proteinExistence type="predicted"/>
<evidence type="ECO:0000313" key="1">
    <source>
        <dbReference type="EMBL" id="EYC01559.1"/>
    </source>
</evidence>
<keyword evidence="2" id="KW-1185">Reference proteome</keyword>
<protein>
    <submittedName>
        <fullName evidence="1">Uncharacterized protein</fullName>
    </submittedName>
</protein>
<dbReference type="EMBL" id="JARK01001442">
    <property type="protein sequence ID" value="EYC01559.1"/>
    <property type="molecule type" value="Genomic_DNA"/>
</dbReference>
<organism evidence="1 2">
    <name type="scientific">Ancylostoma ceylanicum</name>
    <dbReference type="NCBI Taxonomy" id="53326"/>
    <lineage>
        <taxon>Eukaryota</taxon>
        <taxon>Metazoa</taxon>
        <taxon>Ecdysozoa</taxon>
        <taxon>Nematoda</taxon>
        <taxon>Chromadorea</taxon>
        <taxon>Rhabditida</taxon>
        <taxon>Rhabditina</taxon>
        <taxon>Rhabditomorpha</taxon>
        <taxon>Strongyloidea</taxon>
        <taxon>Ancylostomatidae</taxon>
        <taxon>Ancylostomatinae</taxon>
        <taxon>Ancylostoma</taxon>
    </lineage>
</organism>
<comment type="caution">
    <text evidence="1">The sequence shown here is derived from an EMBL/GenBank/DDBJ whole genome shotgun (WGS) entry which is preliminary data.</text>
</comment>
<accession>A0A016TF66</accession>
<sequence>MVDGLLPFLQQEFGSAALEFGELRGKEGSRVFVEVTDFGKNIREIMRFKMICGHMRNFIGNQILQVFKNRKQKQRKLM</sequence>
<dbReference type="AlphaFoldDB" id="A0A016TF66"/>
<name>A0A016TF66_9BILA</name>